<evidence type="ECO:0000313" key="2">
    <source>
        <dbReference type="Proteomes" id="UP000317155"/>
    </source>
</evidence>
<dbReference type="PIRSF" id="PIRSF037318">
    <property type="entry name" value="RfaP"/>
    <property type="match status" value="1"/>
</dbReference>
<protein>
    <submittedName>
        <fullName evidence="1">Lipopolysaccharide core heptose(I) kinase RfaP</fullName>
        <ecNumber evidence="1">2.7.1.-</ecNumber>
    </submittedName>
</protein>
<keyword evidence="2" id="KW-1185">Reference proteome</keyword>
<accession>A0A550JHQ4</accession>
<dbReference type="UniPathway" id="UPA00958"/>
<dbReference type="InterPro" id="IPR011009">
    <property type="entry name" value="Kinase-like_dom_sf"/>
</dbReference>
<dbReference type="EC" id="2.7.1.-" evidence="1"/>
<dbReference type="RefSeq" id="WP_092057002.1">
    <property type="nucleotide sequence ID" value="NZ_FOJJ01000023.1"/>
</dbReference>
<keyword evidence="1" id="KW-0418">Kinase</keyword>
<reference evidence="1 2" key="1">
    <citation type="submission" date="2019-07" db="EMBL/GenBank/DDBJ databases">
        <title>Insights of Desulfuromonas acetexigens electromicrobiology.</title>
        <authorList>
            <person name="Katuri K."/>
            <person name="Sapireddy V."/>
            <person name="Shaw D.R."/>
            <person name="Saikaly P."/>
        </authorList>
    </citation>
    <scope>NUCLEOTIDE SEQUENCE [LARGE SCALE GENOMIC DNA]</scope>
    <source>
        <strain evidence="1 2">2873</strain>
    </source>
</reference>
<dbReference type="Pfam" id="PF06293">
    <property type="entry name" value="Kdo"/>
    <property type="match status" value="1"/>
</dbReference>
<sequence length="278" mass="32446">MIWLRDDMRALFPGEDAFDRILDLQGEVFRELAGRRTLRFCVGERSYFAKLHFGVGWREIFKNLWRLRQPVLGAGQEWRAIQRFEALGVATMTLAAYGERGGNPAQRESFVITDELVNTISLEDLSRNWRSVPPAPGFKRALIAKVAEIARTLHENGVNHRDFYLCHFLLEQTSGRAGQGRVSPRLHVIDLHRVQIRRRTPMRWVIKDLAGLFFSSLDIGLTSRDVYRFLRHYRQRSLREIFSEESPFWSRVVRRAVRLYQRDFKRPPRLPKGLGSPG</sequence>
<dbReference type="NCBIfam" id="NF011703">
    <property type="entry name" value="PRK15123.1"/>
    <property type="match status" value="1"/>
</dbReference>
<dbReference type="EMBL" id="VJVV01000003">
    <property type="protein sequence ID" value="TRO82742.1"/>
    <property type="molecule type" value="Genomic_DNA"/>
</dbReference>
<comment type="caution">
    <text evidence="1">The sequence shown here is derived from an EMBL/GenBank/DDBJ whole genome shotgun (WGS) entry which is preliminary data.</text>
</comment>
<dbReference type="GO" id="GO:0016301">
    <property type="term" value="F:kinase activity"/>
    <property type="evidence" value="ECO:0007669"/>
    <property type="project" value="UniProtKB-KW"/>
</dbReference>
<organism evidence="1 2">
    <name type="scientific">Trichloromonas acetexigens</name>
    <dbReference type="NCBI Taxonomy" id="38815"/>
    <lineage>
        <taxon>Bacteria</taxon>
        <taxon>Pseudomonadati</taxon>
        <taxon>Thermodesulfobacteriota</taxon>
        <taxon>Desulfuromonadia</taxon>
        <taxon>Desulfuromonadales</taxon>
        <taxon>Trichloromonadaceae</taxon>
        <taxon>Trichloromonas</taxon>
    </lineage>
</organism>
<name>A0A550JHQ4_9BACT</name>
<gene>
    <name evidence="1" type="primary">rfaP</name>
    <name evidence="1" type="ORF">FL622_06070</name>
</gene>
<dbReference type="Proteomes" id="UP000317155">
    <property type="component" value="Unassembled WGS sequence"/>
</dbReference>
<dbReference type="GO" id="GO:0009244">
    <property type="term" value="P:lipopolysaccharide core region biosynthetic process"/>
    <property type="evidence" value="ECO:0007669"/>
    <property type="project" value="UniProtKB-UniPathway"/>
</dbReference>
<dbReference type="InterPro" id="IPR017172">
    <property type="entry name" value="Lsacc_core_hep_kinase_RfaP"/>
</dbReference>
<dbReference type="SUPFAM" id="SSF56112">
    <property type="entry name" value="Protein kinase-like (PK-like)"/>
    <property type="match status" value="1"/>
</dbReference>
<keyword evidence="1" id="KW-0808">Transferase</keyword>
<proteinExistence type="predicted"/>
<dbReference type="OrthoDB" id="9782725at2"/>
<evidence type="ECO:0000313" key="1">
    <source>
        <dbReference type="EMBL" id="TRO82742.1"/>
    </source>
</evidence>
<dbReference type="AlphaFoldDB" id="A0A550JHQ4"/>